<gene>
    <name evidence="3" type="ORF">Glove_309g169</name>
</gene>
<protein>
    <submittedName>
        <fullName evidence="3">Uncharacterized protein</fullName>
    </submittedName>
</protein>
<name>A0A397HSP3_9GLOM</name>
<dbReference type="EMBL" id="PQFF01000283">
    <property type="protein sequence ID" value="RHZ66052.1"/>
    <property type="molecule type" value="Genomic_DNA"/>
</dbReference>
<dbReference type="OrthoDB" id="629492at2759"/>
<evidence type="ECO:0000313" key="3">
    <source>
        <dbReference type="EMBL" id="RHZ66052.1"/>
    </source>
</evidence>
<dbReference type="Proteomes" id="UP000266861">
    <property type="component" value="Unassembled WGS sequence"/>
</dbReference>
<dbReference type="InterPro" id="IPR011990">
    <property type="entry name" value="TPR-like_helical_dom_sf"/>
</dbReference>
<comment type="caution">
    <text evidence="3">The sequence shown here is derived from an EMBL/GenBank/DDBJ whole genome shotgun (WGS) entry which is preliminary data.</text>
</comment>
<keyword evidence="2" id="KW-0802">TPR repeat</keyword>
<reference evidence="3 4" key="1">
    <citation type="submission" date="2018-08" db="EMBL/GenBank/DDBJ databases">
        <title>Genome and evolution of the arbuscular mycorrhizal fungus Diversispora epigaea (formerly Glomus versiforme) and its bacterial endosymbionts.</title>
        <authorList>
            <person name="Sun X."/>
            <person name="Fei Z."/>
            <person name="Harrison M."/>
        </authorList>
    </citation>
    <scope>NUCLEOTIDE SEQUENCE [LARGE SCALE GENOMIC DNA]</scope>
    <source>
        <strain evidence="3 4">IT104</strain>
    </source>
</reference>
<dbReference type="SUPFAM" id="SSF48452">
    <property type="entry name" value="TPR-like"/>
    <property type="match status" value="1"/>
</dbReference>
<keyword evidence="4" id="KW-1185">Reference proteome</keyword>
<proteinExistence type="predicted"/>
<dbReference type="PANTHER" id="PTHR44858">
    <property type="entry name" value="TETRATRICOPEPTIDE REPEAT PROTEIN 6"/>
    <property type="match status" value="1"/>
</dbReference>
<dbReference type="AlphaFoldDB" id="A0A397HSP3"/>
<dbReference type="Gene3D" id="1.25.40.10">
    <property type="entry name" value="Tetratricopeptide repeat domain"/>
    <property type="match status" value="1"/>
</dbReference>
<dbReference type="STRING" id="1348612.A0A397HSP3"/>
<keyword evidence="1" id="KW-0677">Repeat</keyword>
<accession>A0A397HSP3</accession>
<organism evidence="3 4">
    <name type="scientific">Diversispora epigaea</name>
    <dbReference type="NCBI Taxonomy" id="1348612"/>
    <lineage>
        <taxon>Eukaryota</taxon>
        <taxon>Fungi</taxon>
        <taxon>Fungi incertae sedis</taxon>
        <taxon>Mucoromycota</taxon>
        <taxon>Glomeromycotina</taxon>
        <taxon>Glomeromycetes</taxon>
        <taxon>Diversisporales</taxon>
        <taxon>Diversisporaceae</taxon>
        <taxon>Diversispora</taxon>
    </lineage>
</organism>
<dbReference type="InterPro" id="IPR019734">
    <property type="entry name" value="TPR_rpt"/>
</dbReference>
<dbReference type="PANTHER" id="PTHR44858:SF1">
    <property type="entry name" value="UDP-N-ACETYLGLUCOSAMINE--PEPTIDE N-ACETYLGLUCOSAMINYLTRANSFERASE SPINDLY-RELATED"/>
    <property type="match status" value="1"/>
</dbReference>
<evidence type="ECO:0000256" key="2">
    <source>
        <dbReference type="ARBA" id="ARBA00022803"/>
    </source>
</evidence>
<dbReference type="InterPro" id="IPR050498">
    <property type="entry name" value="Ycf3"/>
</dbReference>
<dbReference type="SMART" id="SM00028">
    <property type="entry name" value="TPR"/>
    <property type="match status" value="2"/>
</dbReference>
<sequence>MKLIGEKKIFSKRSFSTVHLKDSQTQQPVLLATVTSNLTPSPPSKNLLLCHLNITKFKIDYTKHFKNENQVIHYCTKYLVNFSNSYNTICNRVEAYGKLKKYDEAINDLDAAILLRPQRLTVWCLRGVVKGLKKFYIDALDDLNKAIQALSYFNIIINLGCSDEFMYINRTNIYKELKNPEESYKDAASRSSIKLASITVMTPEIELSSFGNLEVDNNINALPGINDMGDKSIINNITSMQKEPFTSTKQVSITGMTSKAKLSEPSINLESIGTTSKIALLSLNNLEVDNNINVLSNINNTEKKNENVNSIFNKTASIIDMTFKPLLSGVSKVDSKINALSNSINNFK</sequence>
<evidence type="ECO:0000256" key="1">
    <source>
        <dbReference type="ARBA" id="ARBA00022737"/>
    </source>
</evidence>
<evidence type="ECO:0000313" key="4">
    <source>
        <dbReference type="Proteomes" id="UP000266861"/>
    </source>
</evidence>